<name>A0A931BFN8_9ACTN</name>
<dbReference type="InterPro" id="IPR002938">
    <property type="entry name" value="FAD-bd"/>
</dbReference>
<evidence type="ECO:0000313" key="2">
    <source>
        <dbReference type="EMBL" id="MBF9072600.1"/>
    </source>
</evidence>
<keyword evidence="2" id="KW-0503">Monooxygenase</keyword>
<dbReference type="PANTHER" id="PTHR43422">
    <property type="entry name" value="THIAMINE THIAZOLE SYNTHASE"/>
    <property type="match status" value="1"/>
</dbReference>
<gene>
    <name evidence="2" type="ORF">I2501_31740</name>
</gene>
<evidence type="ECO:0000313" key="3">
    <source>
        <dbReference type="Proteomes" id="UP000657385"/>
    </source>
</evidence>
<dbReference type="InterPro" id="IPR036188">
    <property type="entry name" value="FAD/NAD-bd_sf"/>
</dbReference>
<comment type="caution">
    <text evidence="2">The sequence shown here is derived from an EMBL/GenBank/DDBJ whole genome shotgun (WGS) entry which is preliminary data.</text>
</comment>
<organism evidence="2 3">
    <name type="scientific">Streptacidiphilus fuscans</name>
    <dbReference type="NCBI Taxonomy" id="2789292"/>
    <lineage>
        <taxon>Bacteria</taxon>
        <taxon>Bacillati</taxon>
        <taxon>Actinomycetota</taxon>
        <taxon>Actinomycetes</taxon>
        <taxon>Kitasatosporales</taxon>
        <taxon>Streptomycetaceae</taxon>
        <taxon>Streptacidiphilus</taxon>
    </lineage>
</organism>
<dbReference type="EMBL" id="JADPRT010000017">
    <property type="protein sequence ID" value="MBF9072600.1"/>
    <property type="molecule type" value="Genomic_DNA"/>
</dbReference>
<dbReference type="Gene3D" id="3.50.50.60">
    <property type="entry name" value="FAD/NAD(P)-binding domain"/>
    <property type="match status" value="1"/>
</dbReference>
<dbReference type="Gene3D" id="3.30.9.100">
    <property type="match status" value="1"/>
</dbReference>
<sequence>MTTDAAGHAVVVGAGVSGLLAAEVLARRFERVTVVERDALPEGEPRFRAGVPQSRHVHILWSRGVAALESLLPGVVAALEAAGAVVVHTPEQMRWLSPADWFAGVTGTHFLSASRELLEATLRRRLAARSAITLMDRHEVAGLVPTSGGGAVGGVRLRERGKDGRESALDAELVVVAAGRSARITDWLAALDYPAPVTDRFDAHLGYSSRYFRPSAVRRDWTAMYVQGNPDVPRGGVIVPIDGGRWVVTLIGQGEHQPPIEEKEWLAFAASLRSGELAEALADAEPLSDAVAYRATANEWAHFERLRRWPRGLLVVGDALCRFNPVYGHGMTVAALQAQVIAERTAASEPAAVAAQARQLQKAVAKCPRAAWAIATGEDSRYPSTDGPAPGRLVRMQQDYMARVLAAANTDPVVAEGFFAVLSLNRRPETLLTPQIAARARRRRA</sequence>
<dbReference type="Proteomes" id="UP000657385">
    <property type="component" value="Unassembled WGS sequence"/>
</dbReference>
<reference evidence="2" key="1">
    <citation type="submission" date="2020-11" db="EMBL/GenBank/DDBJ databases">
        <title>Isolation and identification of active actinomycetes.</title>
        <authorList>
            <person name="Yu B."/>
        </authorList>
    </citation>
    <scope>NUCLEOTIDE SEQUENCE</scope>
    <source>
        <strain evidence="2">NEAU-YB345</strain>
    </source>
</reference>
<dbReference type="AlphaFoldDB" id="A0A931BFN8"/>
<evidence type="ECO:0000259" key="1">
    <source>
        <dbReference type="Pfam" id="PF01494"/>
    </source>
</evidence>
<dbReference type="SUPFAM" id="SSF51905">
    <property type="entry name" value="FAD/NAD(P)-binding domain"/>
    <property type="match status" value="1"/>
</dbReference>
<accession>A0A931BFN8</accession>
<dbReference type="GO" id="GO:0071949">
    <property type="term" value="F:FAD binding"/>
    <property type="evidence" value="ECO:0007669"/>
    <property type="project" value="InterPro"/>
</dbReference>
<protein>
    <submittedName>
        <fullName evidence="2">FAD-dependent monooxygenase</fullName>
    </submittedName>
</protein>
<feature type="domain" description="FAD-binding" evidence="1">
    <location>
        <begin position="9"/>
        <end position="373"/>
    </location>
</feature>
<keyword evidence="3" id="KW-1185">Reference proteome</keyword>
<dbReference type="GO" id="GO:0004497">
    <property type="term" value="F:monooxygenase activity"/>
    <property type="evidence" value="ECO:0007669"/>
    <property type="project" value="UniProtKB-KW"/>
</dbReference>
<proteinExistence type="predicted"/>
<keyword evidence="2" id="KW-0560">Oxidoreductase</keyword>
<dbReference type="Pfam" id="PF01494">
    <property type="entry name" value="FAD_binding_3"/>
    <property type="match status" value="1"/>
</dbReference>
<dbReference type="RefSeq" id="WP_196197768.1">
    <property type="nucleotide sequence ID" value="NZ_JADPRT010000017.1"/>
</dbReference>
<dbReference type="PANTHER" id="PTHR43422:SF3">
    <property type="entry name" value="THIAMINE THIAZOLE SYNTHASE"/>
    <property type="match status" value="1"/>
</dbReference>